<dbReference type="InterPro" id="IPR044861">
    <property type="entry name" value="IPNS-like_FE2OG_OXY"/>
</dbReference>
<evidence type="ECO:0000259" key="5">
    <source>
        <dbReference type="PROSITE" id="PS51471"/>
    </source>
</evidence>
<feature type="domain" description="Fe2OG dioxygenase" evidence="5">
    <location>
        <begin position="493"/>
        <end position="606"/>
    </location>
</feature>
<protein>
    <submittedName>
        <fullName evidence="6">Oxoglutarate/iron-dependent dioxygenase</fullName>
    </submittedName>
</protein>
<reference evidence="6 7" key="1">
    <citation type="journal article" date="2018" name="Mol. Plant">
        <title>The genome of Artemisia annua provides insight into the evolution of Asteraceae family and artemisinin biosynthesis.</title>
        <authorList>
            <person name="Shen Q."/>
            <person name="Zhang L."/>
            <person name="Liao Z."/>
            <person name="Wang S."/>
            <person name="Yan T."/>
            <person name="Shi P."/>
            <person name="Liu M."/>
            <person name="Fu X."/>
            <person name="Pan Q."/>
            <person name="Wang Y."/>
            <person name="Lv Z."/>
            <person name="Lu X."/>
            <person name="Zhang F."/>
            <person name="Jiang W."/>
            <person name="Ma Y."/>
            <person name="Chen M."/>
            <person name="Hao X."/>
            <person name="Li L."/>
            <person name="Tang Y."/>
            <person name="Lv G."/>
            <person name="Zhou Y."/>
            <person name="Sun X."/>
            <person name="Brodelius P.E."/>
            <person name="Rose J.K.C."/>
            <person name="Tang K."/>
        </authorList>
    </citation>
    <scope>NUCLEOTIDE SEQUENCE [LARGE SCALE GENOMIC DNA]</scope>
    <source>
        <strain evidence="7">cv. Huhao1</strain>
        <tissue evidence="6">Leaf</tissue>
    </source>
</reference>
<dbReference type="GO" id="GO:0016705">
    <property type="term" value="F:oxidoreductase activity, acting on paired donors, with incorporation or reduction of molecular oxygen"/>
    <property type="evidence" value="ECO:0007669"/>
    <property type="project" value="UniProtKB-ARBA"/>
</dbReference>
<dbReference type="InterPro" id="IPR005123">
    <property type="entry name" value="Oxoglu/Fe-dep_dioxygenase_dom"/>
</dbReference>
<dbReference type="PANTHER" id="PTHR10209:SF751">
    <property type="entry name" value="OS06G0255100 PROTEIN"/>
    <property type="match status" value="1"/>
</dbReference>
<comment type="similarity">
    <text evidence="1">Belongs to the iron/ascorbate-dependent oxidoreductase family.</text>
</comment>
<evidence type="ECO:0000256" key="3">
    <source>
        <dbReference type="ARBA" id="ARBA00023002"/>
    </source>
</evidence>
<keyword evidence="4" id="KW-0408">Iron</keyword>
<gene>
    <name evidence="6" type="ORF">CTI12_AA192140</name>
</gene>
<keyword evidence="7" id="KW-1185">Reference proteome</keyword>
<dbReference type="Gene3D" id="2.60.120.330">
    <property type="entry name" value="B-lactam Antibiotic, Isopenicillin N Synthase, Chain"/>
    <property type="match status" value="3"/>
</dbReference>
<dbReference type="Pfam" id="PF14226">
    <property type="entry name" value="DIOX_N"/>
    <property type="match status" value="1"/>
</dbReference>
<dbReference type="InterPro" id="IPR026992">
    <property type="entry name" value="DIOX_N"/>
</dbReference>
<sequence>MTSPTTEANTYDRETELKEFDSSKLGCKGLLDTGIKTIPRFFHQPPENLPCKQTNLKKNMQTVPVIDMSQDRSEVVEQVRKLSSTLGFFQVVNHGVDVQMIESVINGIKDFFEMDNEYKMRFYSRDAEKGAVYSTNFDLFHSKAASWRDTLQPQRLYFNPLRSIPPNHILPLDHAVGAYRRGGNGVHRRVHMNGLSWVVFDLNWVKQTSTVIYKETYRETGQTGSPKADFKAYNLLELSGPVWVRVHCHKDLIRVKHSGLFREVRIAPIKPDWETVPEMCREALKDWDKAVVGLGDELMSILCEGLGVKSDKLKELSCLEGRASVSHYYPPCPQPDLTLGISSHTDPGVLTVLVQNEVGGLLQVKCGEDWAAVEAVPGAIVINIGDLLQYYPISQMMSNGEYKSVEHRVLANPEEVARVSIAVFLTPGIRESLYGPFPELISAERAAVYKEFILADYLRREALKDWDKAVVGLGDELMSILCEGLGVKSDKLKELSCLEGRASVSHYYPPCPQPDLTLGISSHTDPGVLTVLVQNEVGGLLQVKCGEDWAAVEAVPGAIVINIGDLLQYYPISQMMSNGEYKSVEHRVLANPEEVARVSIAVFLTPGIRESLYGPFPELISAERAAVYKEFILADYLRRFFTKELDGKSLTNFYKIDDTKS</sequence>
<dbReference type="PANTHER" id="PTHR10209">
    <property type="entry name" value="OXIDOREDUCTASE, 2OG-FE II OXYGENASE FAMILY PROTEIN"/>
    <property type="match status" value="1"/>
</dbReference>
<feature type="domain" description="Fe2OG dioxygenase" evidence="5">
    <location>
        <begin position="314"/>
        <end position="427"/>
    </location>
</feature>
<proteinExistence type="inferred from homology"/>
<dbReference type="InterPro" id="IPR027443">
    <property type="entry name" value="IPNS-like_sf"/>
</dbReference>
<name>A0A2U1P4P5_ARTAN</name>
<dbReference type="Pfam" id="PF03171">
    <property type="entry name" value="2OG-FeII_Oxy"/>
    <property type="match status" value="2"/>
</dbReference>
<evidence type="ECO:0000313" key="6">
    <source>
        <dbReference type="EMBL" id="PWA80743.1"/>
    </source>
</evidence>
<dbReference type="GO" id="GO:0046872">
    <property type="term" value="F:metal ion binding"/>
    <property type="evidence" value="ECO:0007669"/>
    <property type="project" value="UniProtKB-KW"/>
</dbReference>
<keyword evidence="3" id="KW-0560">Oxidoreductase</keyword>
<keyword evidence="2" id="KW-0479">Metal-binding</keyword>
<evidence type="ECO:0000313" key="7">
    <source>
        <dbReference type="Proteomes" id="UP000245207"/>
    </source>
</evidence>
<dbReference type="Proteomes" id="UP000245207">
    <property type="component" value="Unassembled WGS sequence"/>
</dbReference>
<dbReference type="SUPFAM" id="SSF51197">
    <property type="entry name" value="Clavaminate synthase-like"/>
    <property type="match status" value="3"/>
</dbReference>
<dbReference type="GO" id="GO:0051213">
    <property type="term" value="F:dioxygenase activity"/>
    <property type="evidence" value="ECO:0007669"/>
    <property type="project" value="UniProtKB-KW"/>
</dbReference>
<dbReference type="STRING" id="35608.A0A2U1P4P5"/>
<organism evidence="6 7">
    <name type="scientific">Artemisia annua</name>
    <name type="common">Sweet wormwood</name>
    <dbReference type="NCBI Taxonomy" id="35608"/>
    <lineage>
        <taxon>Eukaryota</taxon>
        <taxon>Viridiplantae</taxon>
        <taxon>Streptophyta</taxon>
        <taxon>Embryophyta</taxon>
        <taxon>Tracheophyta</taxon>
        <taxon>Spermatophyta</taxon>
        <taxon>Magnoliopsida</taxon>
        <taxon>eudicotyledons</taxon>
        <taxon>Gunneridae</taxon>
        <taxon>Pentapetalae</taxon>
        <taxon>asterids</taxon>
        <taxon>campanulids</taxon>
        <taxon>Asterales</taxon>
        <taxon>Asteraceae</taxon>
        <taxon>Asteroideae</taxon>
        <taxon>Anthemideae</taxon>
        <taxon>Artemisiinae</taxon>
        <taxon>Artemisia</taxon>
    </lineage>
</organism>
<evidence type="ECO:0000256" key="4">
    <source>
        <dbReference type="ARBA" id="ARBA00023004"/>
    </source>
</evidence>
<dbReference type="AlphaFoldDB" id="A0A2U1P4P5"/>
<evidence type="ECO:0000256" key="1">
    <source>
        <dbReference type="ARBA" id="ARBA00008056"/>
    </source>
</evidence>
<dbReference type="EMBL" id="PKPP01001680">
    <property type="protein sequence ID" value="PWA80743.1"/>
    <property type="molecule type" value="Genomic_DNA"/>
</dbReference>
<keyword evidence="6" id="KW-0223">Dioxygenase</keyword>
<dbReference type="PROSITE" id="PS51471">
    <property type="entry name" value="FE2OG_OXY"/>
    <property type="match status" value="2"/>
</dbReference>
<dbReference type="FunFam" id="2.60.120.330:FF:000026">
    <property type="entry name" value="DIBOA-glucoside dioxygenase BX6"/>
    <property type="match status" value="1"/>
</dbReference>
<comment type="caution">
    <text evidence="6">The sequence shown here is derived from an EMBL/GenBank/DDBJ whole genome shotgun (WGS) entry which is preliminary data.</text>
</comment>
<dbReference type="OrthoDB" id="288590at2759"/>
<evidence type="ECO:0000256" key="2">
    <source>
        <dbReference type="ARBA" id="ARBA00022723"/>
    </source>
</evidence>
<accession>A0A2U1P4P5</accession>